<dbReference type="SUPFAM" id="SSF54791">
    <property type="entry name" value="Eukaryotic type KH-domain (KH-domain type I)"/>
    <property type="match status" value="2"/>
</dbReference>
<feature type="compositionally biased region" description="Low complexity" evidence="3">
    <location>
        <begin position="605"/>
        <end position="628"/>
    </location>
</feature>
<dbReference type="InterPro" id="IPR004087">
    <property type="entry name" value="KH_dom"/>
</dbReference>
<feature type="compositionally biased region" description="Low complexity" evidence="3">
    <location>
        <begin position="721"/>
        <end position="734"/>
    </location>
</feature>
<feature type="region of interest" description="Disordered" evidence="3">
    <location>
        <begin position="152"/>
        <end position="174"/>
    </location>
</feature>
<sequence>MAEEEAVAAAPSPVPSDLKRKLEDVEPHDPHADNMPRDSALEPDAQDNDAASSDLSEAKRPRLDDDKTDGLASENGFEAEKSHELAKEEEEGLKQNELNKQAEDGDSPAKGAEETVKPEQYEGTAEETDGQSADNPETADAELGKVESFEVDNGQEPAKEDNKQPSDDLPQQEVDDGTTITRKMEVPNAKVGVLIGKAGDTIRYLQYNSGAKIQIMRDADADRDAPTRPVEIIGTLSSIIKAEKLINAVIAEVADAGGSPSLVARGLATTQAAGAADQIEIQVPNEKVGLIIGRGGETIKGLQTKSGARIQLIPQHLPEGDGSKERTVRVTGDKKQIEIAREMIKDVMNQAGIFLACFPCRFNRCELVELLRLLSRGLVVLVPISNSLALKSADFGYFFPGVSIAFLFKMPERYEVGEICLPRNLTVRPSPLSGGFNQQGYRPRGNSGPPQWGPRGHPPQTSYDYQQRGPYPSHNSHYQPPYGGYPSHQMAPRSNFGSSWEQRPHSMQGPPQSGGYDYYSRQGGVSNPHLTSIPGHGPGPSPAPAMGPPPSQSSYNYGQPRGPADYAHPPPYSQAAPQHGYGHGYEEKYENHTPVQHPYGGHGSAQPGYAQPGPQPGYAPQQQYGKPPSYGMQSQGPQAYGPPANQPGEVPYQGPTAQSYGSNVPPQQQYAYASSGPTQQSYPPYGSAPPSDGYSQPPAVGGQAYPQPGSQPVPGYSQPTAYAQASSAAGYGQYPPSQQGYSEQTQAPNNAGYGYQGAQDSGYGGVPAATYGAPPASGQATYAQTTAAQPTYDQSVPQSGSYAAAPGSAPAGYGKTVSPQPGYAQYDSTQMYAAPR</sequence>
<keyword evidence="2" id="KW-0694">RNA-binding</keyword>
<proteinExistence type="predicted"/>
<keyword evidence="6" id="KW-1185">Reference proteome</keyword>
<dbReference type="CDD" id="cd00105">
    <property type="entry name" value="KH-I"/>
    <property type="match status" value="1"/>
</dbReference>
<evidence type="ECO:0000256" key="1">
    <source>
        <dbReference type="ARBA" id="ARBA00022737"/>
    </source>
</evidence>
<evidence type="ECO:0000259" key="4">
    <source>
        <dbReference type="SMART" id="SM00322"/>
    </source>
</evidence>
<dbReference type="InterPro" id="IPR036612">
    <property type="entry name" value="KH_dom_type_1_sf"/>
</dbReference>
<organism evidence="5 6">
    <name type="scientific">Gossypium australe</name>
    <dbReference type="NCBI Taxonomy" id="47621"/>
    <lineage>
        <taxon>Eukaryota</taxon>
        <taxon>Viridiplantae</taxon>
        <taxon>Streptophyta</taxon>
        <taxon>Embryophyta</taxon>
        <taxon>Tracheophyta</taxon>
        <taxon>Spermatophyta</taxon>
        <taxon>Magnoliopsida</taxon>
        <taxon>eudicotyledons</taxon>
        <taxon>Gunneridae</taxon>
        <taxon>Pentapetalae</taxon>
        <taxon>rosids</taxon>
        <taxon>malvids</taxon>
        <taxon>Malvales</taxon>
        <taxon>Malvaceae</taxon>
        <taxon>Malvoideae</taxon>
        <taxon>Gossypium</taxon>
    </lineage>
</organism>
<feature type="compositionally biased region" description="Low complexity" evidence="3">
    <location>
        <begin position="779"/>
        <end position="814"/>
    </location>
</feature>
<dbReference type="Proteomes" id="UP000325315">
    <property type="component" value="Unassembled WGS sequence"/>
</dbReference>
<dbReference type="PROSITE" id="PS50084">
    <property type="entry name" value="KH_TYPE_1"/>
    <property type="match status" value="2"/>
</dbReference>
<dbReference type="GO" id="GO:0003723">
    <property type="term" value="F:RNA binding"/>
    <property type="evidence" value="ECO:0007669"/>
    <property type="project" value="UniProtKB-UniRule"/>
</dbReference>
<dbReference type="Pfam" id="PF00013">
    <property type="entry name" value="KH_1"/>
    <property type="match status" value="2"/>
</dbReference>
<dbReference type="OrthoDB" id="5204190at2759"/>
<feature type="region of interest" description="Disordered" evidence="3">
    <location>
        <begin position="1"/>
        <end position="139"/>
    </location>
</feature>
<feature type="region of interest" description="Disordered" evidence="3">
    <location>
        <begin position="432"/>
        <end position="836"/>
    </location>
</feature>
<dbReference type="EMBL" id="SMMG02000001">
    <property type="protein sequence ID" value="KAA3487083.1"/>
    <property type="molecule type" value="Genomic_DNA"/>
</dbReference>
<gene>
    <name evidence="5" type="ORF">EPI10_030936</name>
</gene>
<reference evidence="6" key="1">
    <citation type="journal article" date="2019" name="Plant Biotechnol. J.">
        <title>Genome sequencing of the Australian wild diploid species Gossypium australe highlights disease resistance and delayed gland morphogenesis.</title>
        <authorList>
            <person name="Cai Y."/>
            <person name="Cai X."/>
            <person name="Wang Q."/>
            <person name="Wang P."/>
            <person name="Zhang Y."/>
            <person name="Cai C."/>
            <person name="Xu Y."/>
            <person name="Wang K."/>
            <person name="Zhou Z."/>
            <person name="Wang C."/>
            <person name="Geng S."/>
            <person name="Li B."/>
            <person name="Dong Q."/>
            <person name="Hou Y."/>
            <person name="Wang H."/>
            <person name="Ai P."/>
            <person name="Liu Z."/>
            <person name="Yi F."/>
            <person name="Sun M."/>
            <person name="An G."/>
            <person name="Cheng J."/>
            <person name="Zhang Y."/>
            <person name="Shi Q."/>
            <person name="Xie Y."/>
            <person name="Shi X."/>
            <person name="Chang Y."/>
            <person name="Huang F."/>
            <person name="Chen Y."/>
            <person name="Hong S."/>
            <person name="Mi L."/>
            <person name="Sun Q."/>
            <person name="Zhang L."/>
            <person name="Zhou B."/>
            <person name="Peng R."/>
            <person name="Zhang X."/>
            <person name="Liu F."/>
        </authorList>
    </citation>
    <scope>NUCLEOTIDE SEQUENCE [LARGE SCALE GENOMIC DNA]</scope>
    <source>
        <strain evidence="6">cv. PA1801</strain>
    </source>
</reference>
<feature type="compositionally biased region" description="Basic and acidic residues" evidence="3">
    <location>
        <begin position="157"/>
        <end position="166"/>
    </location>
</feature>
<dbReference type="AlphaFoldDB" id="A0A5B6X030"/>
<name>A0A5B6X030_9ROSI</name>
<evidence type="ECO:0000256" key="3">
    <source>
        <dbReference type="SAM" id="MobiDB-lite"/>
    </source>
</evidence>
<evidence type="ECO:0000256" key="2">
    <source>
        <dbReference type="PROSITE-ProRule" id="PRU00117"/>
    </source>
</evidence>
<feature type="domain" description="K Homology" evidence="4">
    <location>
        <begin position="275"/>
        <end position="349"/>
    </location>
</feature>
<evidence type="ECO:0000313" key="5">
    <source>
        <dbReference type="EMBL" id="KAA3487083.1"/>
    </source>
</evidence>
<accession>A0A5B6X030</accession>
<dbReference type="SMART" id="SM00322">
    <property type="entry name" value="KH"/>
    <property type="match status" value="2"/>
</dbReference>
<feature type="compositionally biased region" description="Basic and acidic residues" evidence="3">
    <location>
        <begin position="17"/>
        <end position="40"/>
    </location>
</feature>
<keyword evidence="1" id="KW-0677">Repeat</keyword>
<feature type="compositionally biased region" description="Basic and acidic residues" evidence="3">
    <location>
        <begin position="56"/>
        <end position="69"/>
    </location>
</feature>
<feature type="compositionally biased region" description="Polar residues" evidence="3">
    <location>
        <begin position="735"/>
        <end position="749"/>
    </location>
</feature>
<feature type="compositionally biased region" description="Polar residues" evidence="3">
    <location>
        <begin position="655"/>
        <end position="682"/>
    </location>
</feature>
<feature type="compositionally biased region" description="Polar residues" evidence="3">
    <location>
        <begin position="826"/>
        <end position="836"/>
    </location>
</feature>
<protein>
    <submittedName>
        <fullName evidence="5">Far upstream element-binding protein 2-like</fullName>
    </submittedName>
</protein>
<feature type="compositionally biased region" description="Basic and acidic residues" evidence="3">
    <location>
        <begin position="111"/>
        <end position="120"/>
    </location>
</feature>
<evidence type="ECO:0000313" key="6">
    <source>
        <dbReference type="Proteomes" id="UP000325315"/>
    </source>
</evidence>
<comment type="caution">
    <text evidence="5">The sequence shown here is derived from an EMBL/GenBank/DDBJ whole genome shotgun (WGS) entry which is preliminary data.</text>
</comment>
<dbReference type="PANTHER" id="PTHR10288">
    <property type="entry name" value="KH DOMAIN CONTAINING RNA BINDING PROTEIN"/>
    <property type="match status" value="1"/>
</dbReference>
<feature type="compositionally biased region" description="Pro residues" evidence="3">
    <location>
        <begin position="537"/>
        <end position="551"/>
    </location>
</feature>
<dbReference type="InterPro" id="IPR004088">
    <property type="entry name" value="KH_dom_type_1"/>
</dbReference>
<feature type="domain" description="K Homology" evidence="4">
    <location>
        <begin position="178"/>
        <end position="251"/>
    </location>
</feature>
<dbReference type="Gene3D" id="3.30.1370.10">
    <property type="entry name" value="K Homology domain, type 1"/>
    <property type="match status" value="2"/>
</dbReference>